<dbReference type="STRING" id="3988.B9SYW4"/>
<dbReference type="AlphaFoldDB" id="B9SYW4"/>
<dbReference type="GO" id="GO:0048658">
    <property type="term" value="P:anther wall tapetum development"/>
    <property type="evidence" value="ECO:0007669"/>
    <property type="project" value="InterPro"/>
</dbReference>
<evidence type="ECO:0000313" key="2">
    <source>
        <dbReference type="Proteomes" id="UP000008311"/>
    </source>
</evidence>
<keyword evidence="2" id="KW-1185">Reference proteome</keyword>
<dbReference type="InParanoid" id="B9SYW4"/>
<sequence length="155" mass="17546">MDLLENDMKKKIYKNCISGRKYLPNSGDLLHVCCAAYILNLIVQDSVRVAQNAEALLCTRDWLCGVPPLEEDPEEESLVEDFEELCLSSFYILFSIGLVQLDLHHVVGGQIGDYYSFLFNTKIFEESSVYVSAIANKLIDVVDKHYASTLFTSCY</sequence>
<reference evidence="2" key="1">
    <citation type="journal article" date="2010" name="Nat. Biotechnol.">
        <title>Draft genome sequence of the oilseed species Ricinus communis.</title>
        <authorList>
            <person name="Chan A.P."/>
            <person name="Crabtree J."/>
            <person name="Zhao Q."/>
            <person name="Lorenzi H."/>
            <person name="Orvis J."/>
            <person name="Puiu D."/>
            <person name="Melake-Berhan A."/>
            <person name="Jones K.M."/>
            <person name="Redman J."/>
            <person name="Chen G."/>
            <person name="Cahoon E.B."/>
            <person name="Gedil M."/>
            <person name="Stanke M."/>
            <person name="Haas B.J."/>
            <person name="Wortman J.R."/>
            <person name="Fraser-Liggett C.M."/>
            <person name="Ravel J."/>
            <person name="Rabinowicz P.D."/>
        </authorList>
    </citation>
    <scope>NUCLEOTIDE SEQUENCE [LARGE SCALE GENOMIC DNA]</scope>
    <source>
        <strain evidence="2">cv. Hale</strain>
    </source>
</reference>
<protein>
    <submittedName>
        <fullName evidence="1">Uncharacterized protein</fullName>
    </submittedName>
</protein>
<accession>B9SYW4</accession>
<organism evidence="1 2">
    <name type="scientific">Ricinus communis</name>
    <name type="common">Castor bean</name>
    <dbReference type="NCBI Taxonomy" id="3988"/>
    <lineage>
        <taxon>Eukaryota</taxon>
        <taxon>Viridiplantae</taxon>
        <taxon>Streptophyta</taxon>
        <taxon>Embryophyta</taxon>
        <taxon>Tracheophyta</taxon>
        <taxon>Spermatophyta</taxon>
        <taxon>Magnoliopsida</taxon>
        <taxon>eudicotyledons</taxon>
        <taxon>Gunneridae</taxon>
        <taxon>Pentapetalae</taxon>
        <taxon>rosids</taxon>
        <taxon>fabids</taxon>
        <taxon>Malpighiales</taxon>
        <taxon>Euphorbiaceae</taxon>
        <taxon>Acalyphoideae</taxon>
        <taxon>Acalypheae</taxon>
        <taxon>Ricinus</taxon>
    </lineage>
</organism>
<name>B9SYW4_RICCO</name>
<dbReference type="Proteomes" id="UP000008311">
    <property type="component" value="Unassembled WGS sequence"/>
</dbReference>
<evidence type="ECO:0000313" key="1">
    <source>
        <dbReference type="EMBL" id="EEF31198.1"/>
    </source>
</evidence>
<dbReference type="EMBL" id="EQ974260">
    <property type="protein sequence ID" value="EEF31198.1"/>
    <property type="molecule type" value="Genomic_DNA"/>
</dbReference>
<dbReference type="PANTHER" id="PTHR46834:SF1">
    <property type="entry name" value="TRANSCRIPTION FACTOR BHLH10"/>
    <property type="match status" value="1"/>
</dbReference>
<proteinExistence type="predicted"/>
<dbReference type="GO" id="GO:0006355">
    <property type="term" value="P:regulation of DNA-templated transcription"/>
    <property type="evidence" value="ECO:0007669"/>
    <property type="project" value="InterPro"/>
</dbReference>
<dbReference type="InterPro" id="IPR045895">
    <property type="entry name" value="bHLH91-like"/>
</dbReference>
<gene>
    <name evidence="1" type="ORF">RCOM_0012680</name>
</gene>
<dbReference type="PANTHER" id="PTHR46834">
    <property type="entry name" value="TRANSCRIPTION FACTOR BHLH91"/>
    <property type="match status" value="1"/>
</dbReference>